<name>A0A2G5BC27_COERN</name>
<evidence type="ECO:0000313" key="2">
    <source>
        <dbReference type="Proteomes" id="UP000242474"/>
    </source>
</evidence>
<protein>
    <submittedName>
        <fullName evidence="1">Uncharacterized protein</fullName>
    </submittedName>
</protein>
<dbReference type="Proteomes" id="UP000242474">
    <property type="component" value="Unassembled WGS sequence"/>
</dbReference>
<gene>
    <name evidence="1" type="ORF">COEREDRAFT_8338</name>
</gene>
<keyword evidence="2" id="KW-1185">Reference proteome</keyword>
<evidence type="ECO:0000313" key="1">
    <source>
        <dbReference type="EMBL" id="PIA16551.1"/>
    </source>
</evidence>
<accession>A0A2G5BC27</accession>
<proteinExistence type="predicted"/>
<organism evidence="1 2">
    <name type="scientific">Coemansia reversa (strain ATCC 12441 / NRRL 1564)</name>
    <dbReference type="NCBI Taxonomy" id="763665"/>
    <lineage>
        <taxon>Eukaryota</taxon>
        <taxon>Fungi</taxon>
        <taxon>Fungi incertae sedis</taxon>
        <taxon>Zoopagomycota</taxon>
        <taxon>Kickxellomycotina</taxon>
        <taxon>Kickxellomycetes</taxon>
        <taxon>Kickxellales</taxon>
        <taxon>Kickxellaceae</taxon>
        <taxon>Coemansia</taxon>
    </lineage>
</organism>
<dbReference type="AlphaFoldDB" id="A0A2G5BC27"/>
<reference evidence="1 2" key="1">
    <citation type="journal article" date="2015" name="Genome Biol. Evol.">
        <title>Phylogenomic analyses indicate that early fungi evolved digesting cell walls of algal ancestors of land plants.</title>
        <authorList>
            <person name="Chang Y."/>
            <person name="Wang S."/>
            <person name="Sekimoto S."/>
            <person name="Aerts A.L."/>
            <person name="Choi C."/>
            <person name="Clum A."/>
            <person name="LaButti K.M."/>
            <person name="Lindquist E.A."/>
            <person name="Yee Ngan C."/>
            <person name="Ohm R.A."/>
            <person name="Salamov A.A."/>
            <person name="Grigoriev I.V."/>
            <person name="Spatafora J.W."/>
            <person name="Berbee M.L."/>
        </authorList>
    </citation>
    <scope>NUCLEOTIDE SEQUENCE [LARGE SCALE GENOMIC DNA]</scope>
    <source>
        <strain evidence="1 2">NRRL 1564</strain>
    </source>
</reference>
<dbReference type="EMBL" id="KZ303499">
    <property type="protein sequence ID" value="PIA16551.1"/>
    <property type="molecule type" value="Genomic_DNA"/>
</dbReference>
<sequence>MYDGCAEKIQLWMLVSGLGEFCCLKVHWGYASHFVTRIWKDRLGGTALGRASLSLFSPRSCPPPKDARVGGGASTAFAVIAAVNAQIILGQYFLQTLPKLGSAGTPRRIANPYLARAASSGTENTEMRLGSGAALGPGYFAVSAAPAPVLRSNLSFLLLLSPELPPSFLSFALK</sequence>